<organism evidence="3 4">
    <name type="scientific">Streptomyces gilvosporeus</name>
    <dbReference type="NCBI Taxonomy" id="553510"/>
    <lineage>
        <taxon>Bacteria</taxon>
        <taxon>Bacillati</taxon>
        <taxon>Actinomycetota</taxon>
        <taxon>Actinomycetes</taxon>
        <taxon>Kitasatosporales</taxon>
        <taxon>Streptomycetaceae</taxon>
        <taxon>Streptomyces</taxon>
    </lineage>
</organism>
<gene>
    <name evidence="3" type="ORF">B1H19_07940</name>
</gene>
<evidence type="ECO:0000259" key="2">
    <source>
        <dbReference type="Pfam" id="PF11706"/>
    </source>
</evidence>
<dbReference type="KEGG" id="sgv:B1H19_07940"/>
<protein>
    <recommendedName>
        <fullName evidence="2">Zinc finger CGNR domain-containing protein</fullName>
    </recommendedName>
</protein>
<proteinExistence type="predicted"/>
<dbReference type="OrthoDB" id="3211108at2"/>
<dbReference type="InterPro" id="IPR023286">
    <property type="entry name" value="ABATE_dom_sf"/>
</dbReference>
<feature type="region of interest" description="Disordered" evidence="1">
    <location>
        <begin position="187"/>
        <end position="210"/>
    </location>
</feature>
<name>A0A1V0TMH1_9ACTN</name>
<reference evidence="3 4" key="1">
    <citation type="submission" date="2017-04" db="EMBL/GenBank/DDBJ databases">
        <title>Complete Genome Sequence of Streptomyces gilvosporeus F607, a Capable Producer of Natamycin.</title>
        <authorList>
            <person name="Zong G."/>
            <person name="Zhong C."/>
            <person name="Fu J."/>
            <person name="Qin R."/>
            <person name="Cao G."/>
        </authorList>
    </citation>
    <scope>NUCLEOTIDE SEQUENCE [LARGE SCALE GENOMIC DNA]</scope>
    <source>
        <strain evidence="3 4">F607</strain>
    </source>
</reference>
<feature type="compositionally biased region" description="Basic and acidic residues" evidence="1">
    <location>
        <begin position="193"/>
        <end position="210"/>
    </location>
</feature>
<keyword evidence="4" id="KW-1185">Reference proteome</keyword>
<feature type="domain" description="Zinc finger CGNR" evidence="2">
    <location>
        <begin position="154"/>
        <end position="193"/>
    </location>
</feature>
<evidence type="ECO:0000313" key="3">
    <source>
        <dbReference type="EMBL" id="ARF54134.1"/>
    </source>
</evidence>
<dbReference type="EMBL" id="CP020569">
    <property type="protein sequence ID" value="ARF54134.1"/>
    <property type="molecule type" value="Genomic_DNA"/>
</dbReference>
<dbReference type="InterPro" id="IPR021005">
    <property type="entry name" value="Znf_CGNR"/>
</dbReference>
<accession>A0A1V0TMH1</accession>
<evidence type="ECO:0000313" key="4">
    <source>
        <dbReference type="Proteomes" id="UP000192726"/>
    </source>
</evidence>
<dbReference type="STRING" id="553510.B1H19_07940"/>
<dbReference type="PANTHER" id="PTHR35525:SF3">
    <property type="entry name" value="BLL6575 PROTEIN"/>
    <property type="match status" value="1"/>
</dbReference>
<dbReference type="Proteomes" id="UP000192726">
    <property type="component" value="Chromosome"/>
</dbReference>
<dbReference type="InterPro" id="IPR010852">
    <property type="entry name" value="ABATE"/>
</dbReference>
<dbReference type="Gene3D" id="1.10.3300.10">
    <property type="entry name" value="Jann2411-like domain"/>
    <property type="match status" value="1"/>
</dbReference>
<dbReference type="Pfam" id="PF07336">
    <property type="entry name" value="ABATE"/>
    <property type="match status" value="1"/>
</dbReference>
<sequence length="210" mass="22545">MTAPRLALELAVTLRHDGHGGVADDLADTAGLAAWLRERTALLDGAPQAAADAVLLTAVRELRAATRALFARAVHPRPASRADAHRLLPEDEALRRLNAAAALVPTVPRLVWAPDAPPQARSCPVGDPPAADRITAALARAVIAFLDGPERTLLRACPAPRCVRYFLKDHPRQEWCTPSCGNRARVARHHERRKEGHGGTKEGHGGTDAR</sequence>
<dbReference type="Pfam" id="PF11706">
    <property type="entry name" value="zf-CGNR"/>
    <property type="match status" value="1"/>
</dbReference>
<dbReference type="SUPFAM" id="SSF160904">
    <property type="entry name" value="Jann2411-like"/>
    <property type="match status" value="1"/>
</dbReference>
<evidence type="ECO:0000256" key="1">
    <source>
        <dbReference type="SAM" id="MobiDB-lite"/>
    </source>
</evidence>
<dbReference type="AlphaFoldDB" id="A0A1V0TMH1"/>
<dbReference type="RefSeq" id="WP_083103917.1">
    <property type="nucleotide sequence ID" value="NZ_CP020569.1"/>
</dbReference>
<dbReference type="PANTHER" id="PTHR35525">
    <property type="entry name" value="BLL6575 PROTEIN"/>
    <property type="match status" value="1"/>
</dbReference>